<evidence type="ECO:0000313" key="2">
    <source>
        <dbReference type="Proteomes" id="UP001224122"/>
    </source>
</evidence>
<gene>
    <name evidence="1" type="ORF">J2S10_001829</name>
</gene>
<reference evidence="1 2" key="1">
    <citation type="submission" date="2023-07" db="EMBL/GenBank/DDBJ databases">
        <title>Genomic Encyclopedia of Type Strains, Phase IV (KMG-IV): sequencing the most valuable type-strain genomes for metagenomic binning, comparative biology and taxonomic classification.</title>
        <authorList>
            <person name="Goeker M."/>
        </authorList>
    </citation>
    <scope>NUCLEOTIDE SEQUENCE [LARGE SCALE GENOMIC DNA]</scope>
    <source>
        <strain evidence="1 2">DSM 27594</strain>
    </source>
</reference>
<dbReference type="Proteomes" id="UP001224122">
    <property type="component" value="Unassembled WGS sequence"/>
</dbReference>
<protein>
    <recommendedName>
        <fullName evidence="3">IS110 family transposase</fullName>
    </recommendedName>
</protein>
<proteinExistence type="predicted"/>
<evidence type="ECO:0000313" key="1">
    <source>
        <dbReference type="EMBL" id="MDQ0198688.1"/>
    </source>
</evidence>
<dbReference type="RefSeq" id="WP_370876181.1">
    <property type="nucleotide sequence ID" value="NZ_JAUSTW010000002.1"/>
</dbReference>
<keyword evidence="2" id="KW-1185">Reference proteome</keyword>
<dbReference type="EMBL" id="JAUSTW010000002">
    <property type="protein sequence ID" value="MDQ0198688.1"/>
    <property type="molecule type" value="Genomic_DNA"/>
</dbReference>
<evidence type="ECO:0008006" key="3">
    <source>
        <dbReference type="Google" id="ProtNLM"/>
    </source>
</evidence>
<name>A0ABT9XTI1_9BACI</name>
<accession>A0ABT9XTI1</accession>
<comment type="caution">
    <text evidence="1">The sequence shown here is derived from an EMBL/GenBank/DDBJ whole genome shotgun (WGS) entry which is preliminary data.</text>
</comment>
<organism evidence="1 2">
    <name type="scientific">Neobacillus ginsengisoli</name>
    <dbReference type="NCBI Taxonomy" id="904295"/>
    <lineage>
        <taxon>Bacteria</taxon>
        <taxon>Bacillati</taxon>
        <taxon>Bacillota</taxon>
        <taxon>Bacilli</taxon>
        <taxon>Bacillales</taxon>
        <taxon>Bacillaceae</taxon>
        <taxon>Neobacillus</taxon>
    </lineage>
</organism>
<sequence>MKDTIKYVGLDVSKEKIAVAIADEGRDEPRYWGMIPTRWNQLES</sequence>